<keyword evidence="1 2" id="KW-0539">Nucleus</keyword>
<dbReference type="GO" id="GO:0003677">
    <property type="term" value="F:DNA binding"/>
    <property type="evidence" value="ECO:0007669"/>
    <property type="project" value="UniProtKB-UniRule"/>
</dbReference>
<feature type="domain" description="Homeobox" evidence="4">
    <location>
        <begin position="19"/>
        <end position="79"/>
    </location>
</feature>
<dbReference type="STRING" id="13706.A0A1X2HVN7"/>
<sequence>MLPRIGSYRSKTPESVQLSTIPKRRARTNEKQAAVLESSFAVDKRPTRQKCEELSGETGISPNSVYYWFQNRRATAKKQRCSEMQPQELSYSSQSEEDQLSADQHEASTTAEDVEHTYDELGSPVRRDAQSRGVIACESVTGEPSSARPRVLYTQPLTELAGQIMPAAPPSSASRSQQQKLSVLPQQPFEQGPRESLTFYSPNVSHQEQRLPSISNLVPENQQEQAQQQQQRQHAQAPYQEQQTQYHQQQFPSAFTRTTEQHTPQSIPSLQSHMAPTEERAPDGRLVYMPPYDFYFHQREYSMEATMLKYLHRNGYYKRA</sequence>
<evidence type="ECO:0000313" key="6">
    <source>
        <dbReference type="Proteomes" id="UP000242180"/>
    </source>
</evidence>
<reference evidence="5 6" key="1">
    <citation type="submission" date="2016-07" db="EMBL/GenBank/DDBJ databases">
        <title>Pervasive Adenine N6-methylation of Active Genes in Fungi.</title>
        <authorList>
            <consortium name="DOE Joint Genome Institute"/>
            <person name="Mondo S.J."/>
            <person name="Dannebaum R.O."/>
            <person name="Kuo R.C."/>
            <person name="Labutti K."/>
            <person name="Haridas S."/>
            <person name="Kuo A."/>
            <person name="Salamov A."/>
            <person name="Ahrendt S.R."/>
            <person name="Lipzen A."/>
            <person name="Sullivan W."/>
            <person name="Andreopoulos W.B."/>
            <person name="Clum A."/>
            <person name="Lindquist E."/>
            <person name="Daum C."/>
            <person name="Ramamoorthy G.K."/>
            <person name="Gryganskyi A."/>
            <person name="Culley D."/>
            <person name="Magnuson J.K."/>
            <person name="James T.Y."/>
            <person name="O'Malley M.A."/>
            <person name="Stajich J.E."/>
            <person name="Spatafora J.W."/>
            <person name="Visel A."/>
            <person name="Grigoriev I.V."/>
        </authorList>
    </citation>
    <scope>NUCLEOTIDE SEQUENCE [LARGE SCALE GENOMIC DNA]</scope>
    <source>
        <strain evidence="5 6">NRRL 2496</strain>
    </source>
</reference>
<feature type="compositionally biased region" description="Polar residues" evidence="3">
    <location>
        <begin position="180"/>
        <end position="189"/>
    </location>
</feature>
<dbReference type="SUPFAM" id="SSF46689">
    <property type="entry name" value="Homeodomain-like"/>
    <property type="match status" value="1"/>
</dbReference>
<protein>
    <recommendedName>
        <fullName evidence="4">Homeobox domain-containing protein</fullName>
    </recommendedName>
</protein>
<evidence type="ECO:0000256" key="1">
    <source>
        <dbReference type="PROSITE-ProRule" id="PRU00108"/>
    </source>
</evidence>
<dbReference type="OrthoDB" id="2290871at2759"/>
<feature type="compositionally biased region" description="Basic and acidic residues" evidence="3">
    <location>
        <begin position="42"/>
        <end position="53"/>
    </location>
</feature>
<comment type="subcellular location">
    <subcellularLocation>
        <location evidence="1 2">Nucleus</location>
    </subcellularLocation>
</comment>
<dbReference type="Gene3D" id="1.10.10.60">
    <property type="entry name" value="Homeodomain-like"/>
    <property type="match status" value="1"/>
</dbReference>
<feature type="compositionally biased region" description="Polar residues" evidence="3">
    <location>
        <begin position="198"/>
        <end position="221"/>
    </location>
</feature>
<dbReference type="InterPro" id="IPR001356">
    <property type="entry name" value="HD"/>
</dbReference>
<feature type="compositionally biased region" description="Low complexity" evidence="3">
    <location>
        <begin position="222"/>
        <end position="250"/>
    </location>
</feature>
<evidence type="ECO:0000256" key="3">
    <source>
        <dbReference type="SAM" id="MobiDB-lite"/>
    </source>
</evidence>
<feature type="region of interest" description="Disordered" evidence="3">
    <location>
        <begin position="1"/>
        <end position="56"/>
    </location>
</feature>
<dbReference type="Proteomes" id="UP000242180">
    <property type="component" value="Unassembled WGS sequence"/>
</dbReference>
<dbReference type="SMART" id="SM00389">
    <property type="entry name" value="HOX"/>
    <property type="match status" value="1"/>
</dbReference>
<keyword evidence="1 2" id="KW-0371">Homeobox</keyword>
<evidence type="ECO:0000313" key="5">
    <source>
        <dbReference type="EMBL" id="ORZ03660.1"/>
    </source>
</evidence>
<feature type="compositionally biased region" description="Low complexity" evidence="3">
    <location>
        <begin position="170"/>
        <end position="179"/>
    </location>
</feature>
<organism evidence="5 6">
    <name type="scientific">Syncephalastrum racemosum</name>
    <name type="common">Filamentous fungus</name>
    <dbReference type="NCBI Taxonomy" id="13706"/>
    <lineage>
        <taxon>Eukaryota</taxon>
        <taxon>Fungi</taxon>
        <taxon>Fungi incertae sedis</taxon>
        <taxon>Mucoromycota</taxon>
        <taxon>Mucoromycotina</taxon>
        <taxon>Mucoromycetes</taxon>
        <taxon>Mucorales</taxon>
        <taxon>Syncephalastraceae</taxon>
        <taxon>Syncephalastrum</taxon>
    </lineage>
</organism>
<dbReference type="InParanoid" id="A0A1X2HVN7"/>
<gene>
    <name evidence="5" type="ORF">BCR43DRAFT_510689</name>
</gene>
<feature type="compositionally biased region" description="Polar residues" evidence="3">
    <location>
        <begin position="251"/>
        <end position="274"/>
    </location>
</feature>
<proteinExistence type="predicted"/>
<feature type="DNA-binding region" description="Homeobox" evidence="1">
    <location>
        <begin position="21"/>
        <end position="80"/>
    </location>
</feature>
<dbReference type="InterPro" id="IPR009057">
    <property type="entry name" value="Homeodomain-like_sf"/>
</dbReference>
<dbReference type="AlphaFoldDB" id="A0A1X2HVN7"/>
<keyword evidence="6" id="KW-1185">Reference proteome</keyword>
<dbReference type="GO" id="GO:0005634">
    <property type="term" value="C:nucleus"/>
    <property type="evidence" value="ECO:0007669"/>
    <property type="project" value="UniProtKB-SubCell"/>
</dbReference>
<dbReference type="PROSITE" id="PS50071">
    <property type="entry name" value="HOMEOBOX_2"/>
    <property type="match status" value="1"/>
</dbReference>
<evidence type="ECO:0000256" key="2">
    <source>
        <dbReference type="RuleBase" id="RU000682"/>
    </source>
</evidence>
<feature type="compositionally biased region" description="Polar residues" evidence="3">
    <location>
        <begin position="82"/>
        <end position="94"/>
    </location>
</feature>
<comment type="caution">
    <text evidence="5">The sequence shown here is derived from an EMBL/GenBank/DDBJ whole genome shotgun (WGS) entry which is preliminary data.</text>
</comment>
<keyword evidence="1 2" id="KW-0238">DNA-binding</keyword>
<name>A0A1X2HVN7_SYNRA</name>
<evidence type="ECO:0000259" key="4">
    <source>
        <dbReference type="PROSITE" id="PS50071"/>
    </source>
</evidence>
<feature type="compositionally biased region" description="Polar residues" evidence="3">
    <location>
        <begin position="9"/>
        <end position="20"/>
    </location>
</feature>
<dbReference type="CDD" id="cd00086">
    <property type="entry name" value="homeodomain"/>
    <property type="match status" value="1"/>
</dbReference>
<dbReference type="Pfam" id="PF00046">
    <property type="entry name" value="Homeodomain"/>
    <property type="match status" value="1"/>
</dbReference>
<feature type="region of interest" description="Disordered" evidence="3">
    <location>
        <begin position="79"/>
        <end position="116"/>
    </location>
</feature>
<dbReference type="EMBL" id="MCGN01000001">
    <property type="protein sequence ID" value="ORZ03660.1"/>
    <property type="molecule type" value="Genomic_DNA"/>
</dbReference>
<feature type="region of interest" description="Disordered" evidence="3">
    <location>
        <begin position="165"/>
        <end position="278"/>
    </location>
</feature>
<accession>A0A1X2HVN7</accession>